<dbReference type="Pfam" id="PF13733">
    <property type="entry name" value="Glyco_transf_7N"/>
    <property type="match status" value="1"/>
</dbReference>
<dbReference type="GeneID" id="20318057"/>
<evidence type="ECO:0000313" key="4">
    <source>
        <dbReference type="Proteomes" id="UP000054324"/>
    </source>
</evidence>
<dbReference type="Proteomes" id="UP000054324">
    <property type="component" value="Unassembled WGS sequence"/>
</dbReference>
<dbReference type="RefSeq" id="XP_009166726.1">
    <property type="nucleotide sequence ID" value="XM_009168462.1"/>
</dbReference>
<evidence type="ECO:0000259" key="1">
    <source>
        <dbReference type="Pfam" id="PF13733"/>
    </source>
</evidence>
<dbReference type="EMBL" id="KL596677">
    <property type="protein sequence ID" value="KER29490.1"/>
    <property type="molecule type" value="Genomic_DNA"/>
</dbReference>
<dbReference type="PANTHER" id="PTHR33327:SF3">
    <property type="entry name" value="RNA-DIRECTED DNA POLYMERASE"/>
    <property type="match status" value="1"/>
</dbReference>
<reference evidence="3 4" key="1">
    <citation type="submission" date="2013-11" db="EMBL/GenBank/DDBJ databases">
        <title>Opisthorchis viverrini - life in the bile duct.</title>
        <authorList>
            <person name="Young N.D."/>
            <person name="Nagarajan N."/>
            <person name="Lin S.J."/>
            <person name="Korhonen P.K."/>
            <person name="Jex A.R."/>
            <person name="Hall R.S."/>
            <person name="Safavi-Hemami H."/>
            <person name="Kaewkong W."/>
            <person name="Bertrand D."/>
            <person name="Gao S."/>
            <person name="Seet Q."/>
            <person name="Wongkham S."/>
            <person name="Teh B.T."/>
            <person name="Wongkham C."/>
            <person name="Intapan P.M."/>
            <person name="Maleewong W."/>
            <person name="Yang X."/>
            <person name="Hu M."/>
            <person name="Wang Z."/>
            <person name="Hofmann A."/>
            <person name="Sternberg P.W."/>
            <person name="Tan P."/>
            <person name="Wang J."/>
            <person name="Gasser R.B."/>
        </authorList>
    </citation>
    <scope>NUCLEOTIDE SEQUENCE [LARGE SCALE GENOMIC DNA]</scope>
</reference>
<keyword evidence="4" id="KW-1185">Reference proteome</keyword>
<dbReference type="InterPro" id="IPR027995">
    <property type="entry name" value="Galactosyl_T_N"/>
</dbReference>
<feature type="domain" description="DUF7041" evidence="2">
    <location>
        <begin position="19"/>
        <end position="101"/>
    </location>
</feature>
<name>A0A075A1Q4_OPIVI</name>
<dbReference type="KEGG" id="ovi:T265_03870"/>
<sequence length="424" mass="47657">MSDSNDSLMNSQDILSLRLPAYGIHHPRLWFAQVEAIFECRRVRSQQTKYGCVVVHLPPEVAVEIADVIYEKPDVNPYDILKDGLIKRTAATDEQKLRVLLAGVELGDRNPAQLLRHMTRLQGKQAVNESILKELWLLNLLGDIRKVLSVVDKDTTLPKLAELADQSYIAVTAERTKPVIFLAEAISPTHADMGHDHLQDTEIFDVTKPIQVPTCVTSSKLYLFEQYGHVSKLKLIKPAPCQGPEQLQASLPPYAVKQQTCSSICKDLPVDLTSQERNLKLVGNLTITKEDLASKDLQNLSRELEPHVNGGSWMYRDPSVSQNRRCDVSDHSAVTIIIPLRNRWHQVPALLSTLIPLLRKQKICHRIFIVEQADDAPFNRAKLFNVGFVEAIKLFRLGCVQLTILILMGAIRKCQKMSSTLESG</sequence>
<dbReference type="Pfam" id="PF23055">
    <property type="entry name" value="DUF7041"/>
    <property type="match status" value="1"/>
</dbReference>
<proteinExistence type="predicted"/>
<dbReference type="InterPro" id="IPR029044">
    <property type="entry name" value="Nucleotide-diphossugar_trans"/>
</dbReference>
<dbReference type="OrthoDB" id="6251906at2759"/>
<dbReference type="InterPro" id="IPR055469">
    <property type="entry name" value="DUF7041"/>
</dbReference>
<evidence type="ECO:0000259" key="2">
    <source>
        <dbReference type="Pfam" id="PF23055"/>
    </source>
</evidence>
<dbReference type="CTD" id="20318057"/>
<dbReference type="SUPFAM" id="SSF53448">
    <property type="entry name" value="Nucleotide-diphospho-sugar transferases"/>
    <property type="match status" value="1"/>
</dbReference>
<protein>
    <submittedName>
        <fullName evidence="3">Uncharacterized protein</fullName>
    </submittedName>
</protein>
<dbReference type="PANTHER" id="PTHR33327">
    <property type="entry name" value="ENDONUCLEASE"/>
    <property type="match status" value="1"/>
</dbReference>
<evidence type="ECO:0000313" key="3">
    <source>
        <dbReference type="EMBL" id="KER29490.1"/>
    </source>
</evidence>
<gene>
    <name evidence="3" type="ORF">T265_03870</name>
</gene>
<dbReference type="AlphaFoldDB" id="A0A075A1Q4"/>
<feature type="domain" description="Galactosyltransferase N-terminal" evidence="1">
    <location>
        <begin position="281"/>
        <end position="400"/>
    </location>
</feature>
<organism evidence="3 4">
    <name type="scientific">Opisthorchis viverrini</name>
    <name type="common">Southeast Asian liver fluke</name>
    <dbReference type="NCBI Taxonomy" id="6198"/>
    <lineage>
        <taxon>Eukaryota</taxon>
        <taxon>Metazoa</taxon>
        <taxon>Spiralia</taxon>
        <taxon>Lophotrochozoa</taxon>
        <taxon>Platyhelminthes</taxon>
        <taxon>Trematoda</taxon>
        <taxon>Digenea</taxon>
        <taxon>Opisthorchiida</taxon>
        <taxon>Opisthorchiata</taxon>
        <taxon>Opisthorchiidae</taxon>
        <taxon>Opisthorchis</taxon>
    </lineage>
</organism>
<accession>A0A075A1Q4</accession>
<dbReference type="Gene3D" id="3.90.550.10">
    <property type="entry name" value="Spore Coat Polysaccharide Biosynthesis Protein SpsA, Chain A"/>
    <property type="match status" value="1"/>
</dbReference>